<organism evidence="3 4">
    <name type="scientific">Haloarchaeobius litoreus</name>
    <dbReference type="NCBI Taxonomy" id="755306"/>
    <lineage>
        <taxon>Archaea</taxon>
        <taxon>Methanobacteriati</taxon>
        <taxon>Methanobacteriota</taxon>
        <taxon>Stenosarchaea group</taxon>
        <taxon>Halobacteria</taxon>
        <taxon>Halobacteriales</taxon>
        <taxon>Halorubellaceae</taxon>
        <taxon>Haloarchaeobius</taxon>
    </lineage>
</organism>
<evidence type="ECO:0000313" key="3">
    <source>
        <dbReference type="EMBL" id="MFD1645892.1"/>
    </source>
</evidence>
<proteinExistence type="inferred from homology"/>
<evidence type="ECO:0000256" key="1">
    <source>
        <dbReference type="ARBA" id="ARBA00008791"/>
    </source>
</evidence>
<sequence length="132" mass="14178">MHVLVPIDGSEPSVRALSFGIDLADRFDGELDVVHIGDPNAAATEQLLDRTREQCEAGGVEATIEARPEVEDESRLHYATKIGGQILELADERGVDHIVMGSHGRSGLDEYVLGSAAETVLDAQEYPVTVVP</sequence>
<comment type="caution">
    <text evidence="3">The sequence shown here is derived from an EMBL/GenBank/DDBJ whole genome shotgun (WGS) entry which is preliminary data.</text>
</comment>
<dbReference type="SUPFAM" id="SSF52402">
    <property type="entry name" value="Adenine nucleotide alpha hydrolases-like"/>
    <property type="match status" value="1"/>
</dbReference>
<dbReference type="EMBL" id="JBHUDO010000002">
    <property type="protein sequence ID" value="MFD1645892.1"/>
    <property type="molecule type" value="Genomic_DNA"/>
</dbReference>
<evidence type="ECO:0000313" key="4">
    <source>
        <dbReference type="Proteomes" id="UP001597034"/>
    </source>
</evidence>
<dbReference type="PANTHER" id="PTHR46268">
    <property type="entry name" value="STRESS RESPONSE PROTEIN NHAX"/>
    <property type="match status" value="1"/>
</dbReference>
<gene>
    <name evidence="3" type="ORF">ACFSBL_09370</name>
</gene>
<dbReference type="Gene3D" id="3.40.50.620">
    <property type="entry name" value="HUPs"/>
    <property type="match status" value="1"/>
</dbReference>
<dbReference type="RefSeq" id="WP_256398585.1">
    <property type="nucleotide sequence ID" value="NZ_JANHJR010000001.1"/>
</dbReference>
<dbReference type="InterPro" id="IPR014729">
    <property type="entry name" value="Rossmann-like_a/b/a_fold"/>
</dbReference>
<dbReference type="InterPro" id="IPR006015">
    <property type="entry name" value="Universal_stress_UspA"/>
</dbReference>
<protein>
    <submittedName>
        <fullName evidence="3">Universal stress protein</fullName>
    </submittedName>
</protein>
<dbReference type="Pfam" id="PF00582">
    <property type="entry name" value="Usp"/>
    <property type="match status" value="1"/>
</dbReference>
<feature type="domain" description="UspA" evidence="2">
    <location>
        <begin position="2"/>
        <end position="132"/>
    </location>
</feature>
<dbReference type="AlphaFoldDB" id="A0ABD6DI17"/>
<keyword evidence="4" id="KW-1185">Reference proteome</keyword>
<reference evidence="3 4" key="1">
    <citation type="journal article" date="2019" name="Int. J. Syst. Evol. Microbiol.">
        <title>The Global Catalogue of Microorganisms (GCM) 10K type strain sequencing project: providing services to taxonomists for standard genome sequencing and annotation.</title>
        <authorList>
            <consortium name="The Broad Institute Genomics Platform"/>
            <consortium name="The Broad Institute Genome Sequencing Center for Infectious Disease"/>
            <person name="Wu L."/>
            <person name="Ma J."/>
        </authorList>
    </citation>
    <scope>NUCLEOTIDE SEQUENCE [LARGE SCALE GENOMIC DNA]</scope>
    <source>
        <strain evidence="3 4">CGMCC 1.10390</strain>
    </source>
</reference>
<dbReference type="CDD" id="cd00293">
    <property type="entry name" value="USP-like"/>
    <property type="match status" value="1"/>
</dbReference>
<dbReference type="Proteomes" id="UP001597034">
    <property type="component" value="Unassembled WGS sequence"/>
</dbReference>
<dbReference type="InterPro" id="IPR006016">
    <property type="entry name" value="UspA"/>
</dbReference>
<dbReference type="PRINTS" id="PR01438">
    <property type="entry name" value="UNVRSLSTRESS"/>
</dbReference>
<evidence type="ECO:0000259" key="2">
    <source>
        <dbReference type="Pfam" id="PF00582"/>
    </source>
</evidence>
<name>A0ABD6DI17_9EURY</name>
<dbReference type="PANTHER" id="PTHR46268:SF6">
    <property type="entry name" value="UNIVERSAL STRESS PROTEIN UP12"/>
    <property type="match status" value="1"/>
</dbReference>
<accession>A0ABD6DI17</accession>
<comment type="similarity">
    <text evidence="1">Belongs to the universal stress protein A family.</text>
</comment>